<organism evidence="4 5">
    <name type="scientific">Paenibacillus contaminans</name>
    <dbReference type="NCBI Taxonomy" id="450362"/>
    <lineage>
        <taxon>Bacteria</taxon>
        <taxon>Bacillati</taxon>
        <taxon>Bacillota</taxon>
        <taxon>Bacilli</taxon>
        <taxon>Bacillales</taxon>
        <taxon>Paenibacillaceae</taxon>
        <taxon>Paenibacillus</taxon>
    </lineage>
</organism>
<keyword evidence="5" id="KW-1185">Reference proteome</keyword>
<reference evidence="4 5" key="1">
    <citation type="journal article" date="2009" name="Int. J. Syst. Evol. Microbiol.">
        <title>Paenibacillus contaminans sp. nov., isolated from a contaminated laboratory plate.</title>
        <authorList>
            <person name="Chou J.H."/>
            <person name="Lee J.H."/>
            <person name="Lin M.C."/>
            <person name="Chang P.S."/>
            <person name="Arun A.B."/>
            <person name="Young C.C."/>
            <person name="Chen W.M."/>
        </authorList>
    </citation>
    <scope>NUCLEOTIDE SEQUENCE [LARGE SCALE GENOMIC DNA]</scope>
    <source>
        <strain evidence="4 5">CKOBP-6</strain>
    </source>
</reference>
<proteinExistence type="inferred from homology"/>
<gene>
    <name evidence="4" type="ORF">DQG23_26600</name>
</gene>
<dbReference type="InterPro" id="IPR006059">
    <property type="entry name" value="SBP"/>
</dbReference>
<dbReference type="PANTHER" id="PTHR43649">
    <property type="entry name" value="ARABINOSE-BINDING PROTEIN-RELATED"/>
    <property type="match status" value="1"/>
</dbReference>
<dbReference type="AlphaFoldDB" id="A0A329MDD6"/>
<evidence type="ECO:0000256" key="1">
    <source>
        <dbReference type="ARBA" id="ARBA00008520"/>
    </source>
</evidence>
<evidence type="ECO:0000256" key="3">
    <source>
        <dbReference type="SAM" id="SignalP"/>
    </source>
</evidence>
<protein>
    <submittedName>
        <fullName evidence="4">ABC transporter substrate-binding protein</fullName>
    </submittedName>
</protein>
<name>A0A329MDD6_9BACL</name>
<feature type="signal peptide" evidence="3">
    <location>
        <begin position="1"/>
        <end position="22"/>
    </location>
</feature>
<sequence length="509" mass="55778">MIKKKAASSLLIAVLSIGTVLAGCGGSGGGSGASGGSVQPSAGSASPVKPAEKVKLEIMTDGAGSKLPEGANDRIKLKLDEKLNTDIQLTLYSGDAANQLNLRMAGGDYPDLINIGRVQMQEYARKGLLLDLTPYMGKLEQARKFIGEDALKKGTVDGKIYALPKKASIPYFNVWIRKDWLDKLKLSMPTTPEEFFNVAKAFTEGDPDGNGKKDTYGFTGTGLNSLSPIFSAFGVGDLDTFYMKNGKLTNSFHDPAMKDALQFVNDMIKAGVIDPDLLSNTGTQHEKKAFQGKAGMIWNGFPRMTLKASVDEYKAVNPDAEWVQMPALKGAGGQFAGVWDVGIAPGLHAIPKAIEKDPVKLQRLFDLLNYVASPEGNSLVAHGEEGRHWNRENGKIVRTELRAKEVVFMYQLLGREEMEYLASGYPKEAIEFSAKTPRIEVYNGFLDLPDGYNPADSYRFMEEEMAKFAYGKRPLGEYGDFLKRLDETFKYKLMTDSAEKQLKELGIVK</sequence>
<evidence type="ECO:0000313" key="4">
    <source>
        <dbReference type="EMBL" id="RAV17698.1"/>
    </source>
</evidence>
<dbReference type="InterPro" id="IPR050490">
    <property type="entry name" value="Bact_solute-bd_prot1"/>
</dbReference>
<evidence type="ECO:0000256" key="2">
    <source>
        <dbReference type="ARBA" id="ARBA00022448"/>
    </source>
</evidence>
<dbReference type="SUPFAM" id="SSF53850">
    <property type="entry name" value="Periplasmic binding protein-like II"/>
    <property type="match status" value="1"/>
</dbReference>
<dbReference type="RefSeq" id="WP_113034064.1">
    <property type="nucleotide sequence ID" value="NZ_QMFB01000018.1"/>
</dbReference>
<keyword evidence="2" id="KW-0813">Transport</keyword>
<dbReference type="Gene3D" id="3.40.190.10">
    <property type="entry name" value="Periplasmic binding protein-like II"/>
    <property type="match status" value="2"/>
</dbReference>
<dbReference type="PANTHER" id="PTHR43649:SF29">
    <property type="entry name" value="OSMOPROTECTIVE COMPOUNDS-BINDING PROTEIN GGTB"/>
    <property type="match status" value="1"/>
</dbReference>
<feature type="chain" id="PRO_5016271175" evidence="3">
    <location>
        <begin position="23"/>
        <end position="509"/>
    </location>
</feature>
<dbReference type="Proteomes" id="UP000250369">
    <property type="component" value="Unassembled WGS sequence"/>
</dbReference>
<dbReference type="PROSITE" id="PS51257">
    <property type="entry name" value="PROKAR_LIPOPROTEIN"/>
    <property type="match status" value="1"/>
</dbReference>
<comment type="similarity">
    <text evidence="1">Belongs to the bacterial solute-binding protein 1 family.</text>
</comment>
<accession>A0A329MDD6</accession>
<keyword evidence="3" id="KW-0732">Signal</keyword>
<dbReference type="Pfam" id="PF01547">
    <property type="entry name" value="SBP_bac_1"/>
    <property type="match status" value="1"/>
</dbReference>
<dbReference type="OrthoDB" id="9787283at2"/>
<comment type="caution">
    <text evidence="4">The sequence shown here is derived from an EMBL/GenBank/DDBJ whole genome shotgun (WGS) entry which is preliminary data.</text>
</comment>
<evidence type="ECO:0000313" key="5">
    <source>
        <dbReference type="Proteomes" id="UP000250369"/>
    </source>
</evidence>
<dbReference type="EMBL" id="QMFB01000018">
    <property type="protein sequence ID" value="RAV17698.1"/>
    <property type="molecule type" value="Genomic_DNA"/>
</dbReference>